<dbReference type="SUPFAM" id="SSF48179">
    <property type="entry name" value="6-phosphogluconate dehydrogenase C-terminal domain-like"/>
    <property type="match status" value="1"/>
</dbReference>
<evidence type="ECO:0000256" key="4">
    <source>
        <dbReference type="ARBA" id="ARBA00022490"/>
    </source>
</evidence>
<evidence type="ECO:0000256" key="6">
    <source>
        <dbReference type="ARBA" id="ARBA00023002"/>
    </source>
</evidence>
<evidence type="ECO:0000256" key="1">
    <source>
        <dbReference type="ARBA" id="ARBA00004496"/>
    </source>
</evidence>
<evidence type="ECO:0000259" key="12">
    <source>
        <dbReference type="Pfam" id="PF02737"/>
    </source>
</evidence>
<feature type="site" description="Important for catalytic activity" evidence="10">
    <location>
        <position position="143"/>
    </location>
</feature>
<name>W6PX88_PENRF</name>
<dbReference type="GO" id="GO:0050104">
    <property type="term" value="F:L-gulonate 3-dehydrogenase activity"/>
    <property type="evidence" value="ECO:0007669"/>
    <property type="project" value="UniProtKB-EC"/>
</dbReference>
<dbReference type="InterPro" id="IPR006108">
    <property type="entry name" value="3HC_DH_C"/>
</dbReference>
<reference evidence="13" key="1">
    <citation type="journal article" date="2014" name="Nat. Commun.">
        <title>Multiple recent horizontal transfers of a large genomic region in cheese making fungi.</title>
        <authorList>
            <person name="Cheeseman K."/>
            <person name="Ropars J."/>
            <person name="Renault P."/>
            <person name="Dupont J."/>
            <person name="Gouzy J."/>
            <person name="Branca A."/>
            <person name="Abraham A.L."/>
            <person name="Ceppi M."/>
            <person name="Conseiller E."/>
            <person name="Debuchy R."/>
            <person name="Malagnac F."/>
            <person name="Goarin A."/>
            <person name="Silar P."/>
            <person name="Lacoste S."/>
            <person name="Sallet E."/>
            <person name="Bensimon A."/>
            <person name="Giraud T."/>
            <person name="Brygoo Y."/>
        </authorList>
    </citation>
    <scope>NUCLEOTIDE SEQUENCE [LARGE SCALE GENOMIC DNA]</scope>
    <source>
        <strain evidence="13">FM164</strain>
    </source>
</reference>
<dbReference type="Pfam" id="PF00725">
    <property type="entry name" value="3HCDH"/>
    <property type="match status" value="1"/>
</dbReference>
<dbReference type="PANTHER" id="PTHR48075:SF1">
    <property type="entry name" value="LAMBDA-CRYSTALLIN HOMOLOG"/>
    <property type="match status" value="1"/>
</dbReference>
<gene>
    <name evidence="13" type="ORF">PROQFM164_S01g002381</name>
</gene>
<evidence type="ECO:0000256" key="8">
    <source>
        <dbReference type="ARBA" id="ARBA00038962"/>
    </source>
</evidence>
<dbReference type="InterPro" id="IPR006176">
    <property type="entry name" value="3-OHacyl-CoA_DH_NAD-bd"/>
</dbReference>
<evidence type="ECO:0000259" key="11">
    <source>
        <dbReference type="Pfam" id="PF00725"/>
    </source>
</evidence>
<evidence type="ECO:0000313" key="14">
    <source>
        <dbReference type="Proteomes" id="UP000030686"/>
    </source>
</evidence>
<proteinExistence type="inferred from homology"/>
<keyword evidence="5" id="KW-0597">Phosphoprotein</keyword>
<evidence type="ECO:0000256" key="9">
    <source>
        <dbReference type="ARBA" id="ARBA00042709"/>
    </source>
</evidence>
<dbReference type="InterPro" id="IPR013328">
    <property type="entry name" value="6PGD_dom2"/>
</dbReference>
<dbReference type="Gene3D" id="1.10.1040.10">
    <property type="entry name" value="N-(1-d-carboxylethyl)-l-norvaline Dehydrogenase, domain 2"/>
    <property type="match status" value="1"/>
</dbReference>
<dbReference type="STRING" id="1365484.W6PX88"/>
<dbReference type="AlphaFoldDB" id="W6PX88"/>
<keyword evidence="4" id="KW-0963">Cytoplasm</keyword>
<dbReference type="GO" id="GO:0070403">
    <property type="term" value="F:NAD+ binding"/>
    <property type="evidence" value="ECO:0007669"/>
    <property type="project" value="InterPro"/>
</dbReference>
<protein>
    <recommendedName>
        <fullName evidence="9">L-gulonate 3-dehydrogenase</fullName>
        <ecNumber evidence="8">1.1.1.45</ecNumber>
    </recommendedName>
    <alternativeName>
        <fullName evidence="9">L-gulonate 3-dehydrogenase</fullName>
    </alternativeName>
</protein>
<evidence type="ECO:0000256" key="3">
    <source>
        <dbReference type="ARBA" id="ARBA00011738"/>
    </source>
</evidence>
<dbReference type="GO" id="GO:0005737">
    <property type="term" value="C:cytoplasm"/>
    <property type="evidence" value="ECO:0007669"/>
    <property type="project" value="UniProtKB-SubCell"/>
</dbReference>
<evidence type="ECO:0000256" key="10">
    <source>
        <dbReference type="PIRSR" id="PIRSR000105-1"/>
    </source>
</evidence>
<dbReference type="InterPro" id="IPR022694">
    <property type="entry name" value="3-OHacyl-CoA_DH"/>
</dbReference>
<sequence>MATEYPHRIALLGLGTIGLSMLAMHLRRPDTSITVYDPRPDYESQIRSTLPSLLDCPESTTIIGELIRTSRLKLATSLSVALENATIVQEQSPEKTASKQALWKEVASLSSPHAHLWSSSSGIPASAQAAGCEGVAERLVIAHPFNPPHLMPLIEVVPGPETKAEEVEFVKKYFSEVPGPGAAVGAAGSSADPSAKQHYRPVTLNKEMPGFVGNRLAFALLREACYLVGEGVVSAEDLDILVKASLGPRWAGSGVFESYHAGGGEGGIGAFFQKLAPTIQDVWGDLGQIDIEGEQPWKELVVKQTEDAYGTYTLAKRTKKEEMLRDVLELQKKNWEEL</sequence>
<evidence type="ECO:0000256" key="7">
    <source>
        <dbReference type="ARBA" id="ARBA00023027"/>
    </source>
</evidence>
<dbReference type="Gene3D" id="3.40.50.720">
    <property type="entry name" value="NAD(P)-binding Rossmann-like Domain"/>
    <property type="match status" value="1"/>
</dbReference>
<keyword evidence="14" id="KW-1185">Reference proteome</keyword>
<keyword evidence="7" id="KW-0520">NAD</keyword>
<dbReference type="PANTHER" id="PTHR48075">
    <property type="entry name" value="3-HYDROXYACYL-COA DEHYDROGENASE FAMILY PROTEIN"/>
    <property type="match status" value="1"/>
</dbReference>
<feature type="domain" description="3-hydroxyacyl-CoA dehydrogenase C-terminal" evidence="11">
    <location>
        <begin position="210"/>
        <end position="274"/>
    </location>
</feature>
<dbReference type="EC" id="1.1.1.45" evidence="8"/>
<dbReference type="PIRSF" id="PIRSF000105">
    <property type="entry name" value="HCDH"/>
    <property type="match status" value="1"/>
</dbReference>
<dbReference type="InterPro" id="IPR006180">
    <property type="entry name" value="3-OHacyl-CoA_DH_CS"/>
</dbReference>
<keyword evidence="6" id="KW-0560">Oxidoreductase</keyword>
<accession>W6PX88</accession>
<dbReference type="Pfam" id="PF02737">
    <property type="entry name" value="3HCDH_N"/>
    <property type="match status" value="1"/>
</dbReference>
<evidence type="ECO:0000256" key="2">
    <source>
        <dbReference type="ARBA" id="ARBA00009463"/>
    </source>
</evidence>
<feature type="domain" description="3-hydroxyacyl-CoA dehydrogenase NAD binding" evidence="12">
    <location>
        <begin position="9"/>
        <end position="176"/>
    </location>
</feature>
<dbReference type="Proteomes" id="UP000030686">
    <property type="component" value="Unassembled WGS sequence"/>
</dbReference>
<comment type="subunit">
    <text evidence="3">Homodimer.</text>
</comment>
<dbReference type="PROSITE" id="PS00067">
    <property type="entry name" value="3HCDH"/>
    <property type="match status" value="1"/>
</dbReference>
<evidence type="ECO:0000256" key="5">
    <source>
        <dbReference type="ARBA" id="ARBA00022553"/>
    </source>
</evidence>
<dbReference type="OrthoDB" id="2021159at2759"/>
<organism evidence="13 14">
    <name type="scientific">Penicillium roqueforti (strain FM164)</name>
    <dbReference type="NCBI Taxonomy" id="1365484"/>
    <lineage>
        <taxon>Eukaryota</taxon>
        <taxon>Fungi</taxon>
        <taxon>Dikarya</taxon>
        <taxon>Ascomycota</taxon>
        <taxon>Pezizomycotina</taxon>
        <taxon>Eurotiomycetes</taxon>
        <taxon>Eurotiomycetidae</taxon>
        <taxon>Eurotiales</taxon>
        <taxon>Aspergillaceae</taxon>
        <taxon>Penicillium</taxon>
    </lineage>
</organism>
<dbReference type="EMBL" id="HG792015">
    <property type="protein sequence ID" value="CDM28570.1"/>
    <property type="molecule type" value="Genomic_DNA"/>
</dbReference>
<dbReference type="OMA" id="ALRWSFM"/>
<evidence type="ECO:0000313" key="13">
    <source>
        <dbReference type="EMBL" id="CDM28570.1"/>
    </source>
</evidence>
<comment type="similarity">
    <text evidence="2">Belongs to the 3-hydroxyacyl-CoA dehydrogenase family.</text>
</comment>
<dbReference type="InterPro" id="IPR008927">
    <property type="entry name" value="6-PGluconate_DH-like_C_sf"/>
</dbReference>
<dbReference type="GO" id="GO:0006631">
    <property type="term" value="P:fatty acid metabolic process"/>
    <property type="evidence" value="ECO:0007669"/>
    <property type="project" value="InterPro"/>
</dbReference>
<comment type="subcellular location">
    <subcellularLocation>
        <location evidence="1">Cytoplasm</location>
    </subcellularLocation>
</comment>
<dbReference type="SUPFAM" id="SSF51735">
    <property type="entry name" value="NAD(P)-binding Rossmann-fold domains"/>
    <property type="match status" value="1"/>
</dbReference>
<dbReference type="InterPro" id="IPR036291">
    <property type="entry name" value="NAD(P)-bd_dom_sf"/>
</dbReference>